<sequence>MREFKLRNGLSVQLLKGDITEVEADAIVNAANSYLQHGGGVALAIVRKGGYEIQRESDEYVRRHGPVPVGDVAVTSAGRLKAKYVIHAVGPRYGVEGEEKLESAVRRSLEKAEELGLKSIALPAISTGIYGYPYEICARLTAKVLKEFKSSSLRLVKVVLYGDEAYKVFQEVFEREMTSFLSTEGDAINR</sequence>
<dbReference type="PANTHER" id="PTHR11106:SF111">
    <property type="entry name" value="MACRO DOMAIN-CONTAINING PROTEIN"/>
    <property type="match status" value="1"/>
</dbReference>
<dbReference type="InterPro" id="IPR043472">
    <property type="entry name" value="Macro_dom-like"/>
</dbReference>
<dbReference type="NCBIfam" id="NF001667">
    <property type="entry name" value="PRK00431.2-3"/>
    <property type="match status" value="1"/>
</dbReference>
<dbReference type="AlphaFoldDB" id="A0AAE3FNM1"/>
<dbReference type="SUPFAM" id="SSF52949">
    <property type="entry name" value="Macro domain-like"/>
    <property type="match status" value="1"/>
</dbReference>
<reference evidence="2" key="1">
    <citation type="submission" date="2022-05" db="EMBL/GenBank/DDBJ databases">
        <title>Metagenome Sequencing of an Archaeal-Dominated Microbial Community from a Hot Spring at the Los Azufres Geothermal Field, Mexico.</title>
        <authorList>
            <person name="Marin-Paredes R."/>
            <person name="Martinez-Romero E."/>
            <person name="Servin-Garciduenas L.E."/>
        </authorList>
    </citation>
    <scope>NUCLEOTIDE SEQUENCE</scope>
    <source>
        <strain evidence="2">AZ1-454</strain>
    </source>
</reference>
<dbReference type="Pfam" id="PF01661">
    <property type="entry name" value="Macro"/>
    <property type="match status" value="1"/>
</dbReference>
<dbReference type="SMART" id="SM00506">
    <property type="entry name" value="A1pp"/>
    <property type="match status" value="1"/>
</dbReference>
<dbReference type="NCBIfam" id="NF001668">
    <property type="entry name" value="PRK00431.2-4"/>
    <property type="match status" value="1"/>
</dbReference>
<dbReference type="InterPro" id="IPR002589">
    <property type="entry name" value="Macro_dom"/>
</dbReference>
<feature type="domain" description="Macro" evidence="1">
    <location>
        <begin position="1"/>
        <end position="177"/>
    </location>
</feature>
<comment type="caution">
    <text evidence="2">The sequence shown here is derived from an EMBL/GenBank/DDBJ whole genome shotgun (WGS) entry which is preliminary data.</text>
</comment>
<dbReference type="CDD" id="cd02907">
    <property type="entry name" value="Macro_Af1521_BAL-like"/>
    <property type="match status" value="1"/>
</dbReference>
<name>A0AAE3FNM1_9CREN</name>
<evidence type="ECO:0000313" key="2">
    <source>
        <dbReference type="EMBL" id="MCL7344667.1"/>
    </source>
</evidence>
<gene>
    <name evidence="2" type="ORF">TQ35_008865</name>
</gene>
<organism evidence="2">
    <name type="scientific">Candidatus Aramenus sulfurataquae</name>
    <dbReference type="NCBI Taxonomy" id="1326980"/>
    <lineage>
        <taxon>Archaea</taxon>
        <taxon>Thermoproteota</taxon>
        <taxon>Thermoprotei</taxon>
        <taxon>Sulfolobales</taxon>
        <taxon>Sulfolobaceae</taxon>
        <taxon>Candidatus Aramenus</taxon>
    </lineage>
</organism>
<dbReference type="Gene3D" id="3.40.220.10">
    <property type="entry name" value="Leucine Aminopeptidase, subunit E, domain 1"/>
    <property type="match status" value="1"/>
</dbReference>
<dbReference type="EMBL" id="JZWS02000022">
    <property type="protein sequence ID" value="MCL7344667.1"/>
    <property type="molecule type" value="Genomic_DNA"/>
</dbReference>
<proteinExistence type="predicted"/>
<accession>A0AAE3FNM1</accession>
<dbReference type="PANTHER" id="PTHR11106">
    <property type="entry name" value="GANGLIOSIDE INDUCED DIFFERENTIATION ASSOCIATED PROTEIN 2-RELATED"/>
    <property type="match status" value="1"/>
</dbReference>
<evidence type="ECO:0000259" key="1">
    <source>
        <dbReference type="PROSITE" id="PS51154"/>
    </source>
</evidence>
<protein>
    <submittedName>
        <fullName evidence="2">ADP-ribose-binding protein</fullName>
    </submittedName>
</protein>
<dbReference type="PROSITE" id="PS51154">
    <property type="entry name" value="MACRO"/>
    <property type="match status" value="1"/>
</dbReference>